<dbReference type="Pfam" id="PF12704">
    <property type="entry name" value="MacB_PCD"/>
    <property type="match status" value="1"/>
</dbReference>
<evidence type="ECO:0000256" key="3">
    <source>
        <dbReference type="ARBA" id="ARBA00022692"/>
    </source>
</evidence>
<dbReference type="KEGG" id="chyd:H4K34_02340"/>
<protein>
    <submittedName>
        <fullName evidence="10">ABC transporter permease</fullName>
    </submittedName>
</protein>
<evidence type="ECO:0000256" key="6">
    <source>
        <dbReference type="ARBA" id="ARBA00038076"/>
    </source>
</evidence>
<dbReference type="GO" id="GO:0005886">
    <property type="term" value="C:plasma membrane"/>
    <property type="evidence" value="ECO:0007669"/>
    <property type="project" value="UniProtKB-SubCell"/>
</dbReference>
<keyword evidence="3 7" id="KW-0812">Transmembrane</keyword>
<dbReference type="GO" id="GO:0022857">
    <property type="term" value="F:transmembrane transporter activity"/>
    <property type="evidence" value="ECO:0007669"/>
    <property type="project" value="TreeGrafter"/>
</dbReference>
<feature type="transmembrane region" description="Helical" evidence="7">
    <location>
        <begin position="334"/>
        <end position="361"/>
    </location>
</feature>
<feature type="transmembrane region" description="Helical" evidence="7">
    <location>
        <begin position="373"/>
        <end position="397"/>
    </location>
</feature>
<evidence type="ECO:0000259" key="9">
    <source>
        <dbReference type="Pfam" id="PF12704"/>
    </source>
</evidence>
<dbReference type="InterPro" id="IPR050250">
    <property type="entry name" value="Macrolide_Exporter_MacB"/>
</dbReference>
<name>A0A7H0VG55_9FLAO</name>
<reference evidence="10 11" key="1">
    <citation type="submission" date="2020-08" db="EMBL/GenBank/DDBJ databases">
        <title>Croceimicrobium hydrocarbonivorans gen. nov., sp. nov., a novel marine bacterium isolated from a bacterial consortium that degrades polyethylene terephthalate.</title>
        <authorList>
            <person name="Liu R."/>
        </authorList>
    </citation>
    <scope>NUCLEOTIDE SEQUENCE [LARGE SCALE GENOMIC DNA]</scope>
    <source>
        <strain evidence="10 11">A20-9</strain>
    </source>
</reference>
<sequence length="414" mass="44469">MGKNIFFEYLKIALQSIKSQALRTILTALIIAIGITALVGILTAIDAIKSSLTGQFALLGANTFTIQNRGPNIRIGRSGERPKTYPSITYYEAMKFKEQMPAKRARTSVSFQATGAAEAKYKNLKTNPNVSVMAADENYLHTGGYELESGRNLSLNDIKDAAAVALIGQDIVSNLFAKEDPLGKFISIGDARYRIVGVLAPKGNSFGFGGDKSLFIPITKARTKYATANRSFAVNVMALESTELESVVDEATATMRAVRKLKPKEETNFNIIKSDSISESLIENLSYVSMAAIIIAAITLLGAAIALMNIMLVSVTERTSEIGIRKAIGAKSNAILSQFLTEAIAICLLGGLAGIIFGILIGNGISMLVGGAFIIPWAWMSLSAIICFLVGLLSGFYPALKASRLDPIESLRYE</sequence>
<dbReference type="InterPro" id="IPR003838">
    <property type="entry name" value="ABC3_permease_C"/>
</dbReference>
<evidence type="ECO:0000313" key="11">
    <source>
        <dbReference type="Proteomes" id="UP000516305"/>
    </source>
</evidence>
<dbReference type="EMBL" id="CP060139">
    <property type="protein sequence ID" value="QNR24703.1"/>
    <property type="molecule type" value="Genomic_DNA"/>
</dbReference>
<evidence type="ECO:0000256" key="2">
    <source>
        <dbReference type="ARBA" id="ARBA00022475"/>
    </source>
</evidence>
<keyword evidence="4 7" id="KW-1133">Transmembrane helix</keyword>
<feature type="transmembrane region" description="Helical" evidence="7">
    <location>
        <begin position="287"/>
        <end position="313"/>
    </location>
</feature>
<evidence type="ECO:0000256" key="4">
    <source>
        <dbReference type="ARBA" id="ARBA00022989"/>
    </source>
</evidence>
<feature type="domain" description="ABC3 transporter permease C-terminal" evidence="8">
    <location>
        <begin position="293"/>
        <end position="407"/>
    </location>
</feature>
<dbReference type="Proteomes" id="UP000516305">
    <property type="component" value="Chromosome"/>
</dbReference>
<organism evidence="10 11">
    <name type="scientific">Croceimicrobium hydrocarbonivorans</name>
    <dbReference type="NCBI Taxonomy" id="2761580"/>
    <lineage>
        <taxon>Bacteria</taxon>
        <taxon>Pseudomonadati</taxon>
        <taxon>Bacteroidota</taxon>
        <taxon>Flavobacteriia</taxon>
        <taxon>Flavobacteriales</taxon>
        <taxon>Owenweeksiaceae</taxon>
        <taxon>Croceimicrobium</taxon>
    </lineage>
</organism>
<evidence type="ECO:0000259" key="8">
    <source>
        <dbReference type="Pfam" id="PF02687"/>
    </source>
</evidence>
<dbReference type="PANTHER" id="PTHR30572:SF4">
    <property type="entry name" value="ABC TRANSPORTER PERMEASE YTRF"/>
    <property type="match status" value="1"/>
</dbReference>
<feature type="domain" description="MacB-like periplasmic core" evidence="9">
    <location>
        <begin position="24"/>
        <end position="253"/>
    </location>
</feature>
<comment type="subcellular location">
    <subcellularLocation>
        <location evidence="1">Cell membrane</location>
        <topology evidence="1">Multi-pass membrane protein</topology>
    </subcellularLocation>
</comment>
<evidence type="ECO:0000313" key="10">
    <source>
        <dbReference type="EMBL" id="QNR24703.1"/>
    </source>
</evidence>
<gene>
    <name evidence="10" type="ORF">H4K34_02340</name>
</gene>
<proteinExistence type="inferred from homology"/>
<dbReference type="RefSeq" id="WP_210759230.1">
    <property type="nucleotide sequence ID" value="NZ_CP060139.1"/>
</dbReference>
<evidence type="ECO:0000256" key="7">
    <source>
        <dbReference type="SAM" id="Phobius"/>
    </source>
</evidence>
<evidence type="ECO:0000256" key="5">
    <source>
        <dbReference type="ARBA" id="ARBA00023136"/>
    </source>
</evidence>
<keyword evidence="2" id="KW-1003">Cell membrane</keyword>
<keyword evidence="11" id="KW-1185">Reference proteome</keyword>
<evidence type="ECO:0000256" key="1">
    <source>
        <dbReference type="ARBA" id="ARBA00004651"/>
    </source>
</evidence>
<comment type="similarity">
    <text evidence="6">Belongs to the ABC-4 integral membrane protein family.</text>
</comment>
<accession>A0A7H0VG55</accession>
<dbReference type="Pfam" id="PF02687">
    <property type="entry name" value="FtsX"/>
    <property type="match status" value="1"/>
</dbReference>
<feature type="transmembrane region" description="Helical" evidence="7">
    <location>
        <begin position="21"/>
        <end position="45"/>
    </location>
</feature>
<dbReference type="PANTHER" id="PTHR30572">
    <property type="entry name" value="MEMBRANE COMPONENT OF TRANSPORTER-RELATED"/>
    <property type="match status" value="1"/>
</dbReference>
<dbReference type="InterPro" id="IPR025857">
    <property type="entry name" value="MacB_PCD"/>
</dbReference>
<keyword evidence="5 7" id="KW-0472">Membrane</keyword>
<dbReference type="AlphaFoldDB" id="A0A7H0VG55"/>